<dbReference type="SMART" id="SM00387">
    <property type="entry name" value="HATPase_c"/>
    <property type="match status" value="1"/>
</dbReference>
<dbReference type="Gene3D" id="1.20.120.790">
    <property type="entry name" value="Heat shock protein 90, C-terminal domain"/>
    <property type="match status" value="1"/>
</dbReference>
<evidence type="ECO:0000256" key="6">
    <source>
        <dbReference type="ARBA" id="ARBA00023186"/>
    </source>
</evidence>
<protein>
    <submittedName>
        <fullName evidence="10">HATPase-c domain-containing protein</fullName>
    </submittedName>
</protein>
<dbReference type="SUPFAM" id="SSF55874">
    <property type="entry name" value="ATPase domain of HSP90 chaperone/DNA topoisomerase II/histidine kinase"/>
    <property type="match status" value="1"/>
</dbReference>
<dbReference type="GO" id="GO:0016887">
    <property type="term" value="F:ATP hydrolysis activity"/>
    <property type="evidence" value="ECO:0007669"/>
    <property type="project" value="InterPro"/>
</dbReference>
<accession>A0A8H6YLF0</accession>
<feature type="compositionally biased region" description="Acidic residues" evidence="8">
    <location>
        <begin position="1090"/>
        <end position="1102"/>
    </location>
</feature>
<dbReference type="PRINTS" id="PR00775">
    <property type="entry name" value="HEATSHOCK90"/>
</dbReference>
<dbReference type="FunFam" id="3.30.230.80:FF:000001">
    <property type="entry name" value="Heat shock protein 90 alpha"/>
    <property type="match status" value="1"/>
</dbReference>
<dbReference type="GO" id="GO:0005524">
    <property type="term" value="F:ATP binding"/>
    <property type="evidence" value="ECO:0007669"/>
    <property type="project" value="UniProtKB-KW"/>
</dbReference>
<dbReference type="FunFam" id="3.40.50.11260:FF:000001">
    <property type="entry name" value="Heat shock protein 90 alpha"/>
    <property type="match status" value="1"/>
</dbReference>
<dbReference type="FunFam" id="3.30.565.10:FF:000001">
    <property type="entry name" value="Heat shock protein HSP 90-alpha"/>
    <property type="match status" value="1"/>
</dbReference>
<comment type="caution">
    <text evidence="10">The sequence shown here is derived from an EMBL/GenBank/DDBJ whole genome shotgun (WGS) entry which is preliminary data.</text>
</comment>
<dbReference type="FunFam" id="1.20.120.790:FF:000001">
    <property type="entry name" value="Heat shock protein 90 alpha"/>
    <property type="match status" value="1"/>
</dbReference>
<dbReference type="GO" id="GO:0140662">
    <property type="term" value="F:ATP-dependent protein folding chaperone"/>
    <property type="evidence" value="ECO:0007669"/>
    <property type="project" value="InterPro"/>
</dbReference>
<evidence type="ECO:0000256" key="5">
    <source>
        <dbReference type="ARBA" id="ARBA00022840"/>
    </source>
</evidence>
<feature type="compositionally biased region" description="Acidic residues" evidence="8">
    <location>
        <begin position="1544"/>
        <end position="1554"/>
    </location>
</feature>
<evidence type="ECO:0000313" key="10">
    <source>
        <dbReference type="EMBL" id="KAF7363333.1"/>
    </source>
</evidence>
<feature type="coiled-coil region" evidence="7">
    <location>
        <begin position="1391"/>
        <end position="1418"/>
    </location>
</feature>
<dbReference type="InterPro" id="IPR019805">
    <property type="entry name" value="Heat_shock_protein_90_CS"/>
</dbReference>
<dbReference type="PROSITE" id="PS00298">
    <property type="entry name" value="HSP90"/>
    <property type="match status" value="1"/>
</dbReference>
<dbReference type="InterPro" id="IPR020575">
    <property type="entry name" value="Hsp90_N"/>
</dbReference>
<evidence type="ECO:0000256" key="7">
    <source>
        <dbReference type="SAM" id="Coils"/>
    </source>
</evidence>
<dbReference type="NCBIfam" id="NF003555">
    <property type="entry name" value="PRK05218.1"/>
    <property type="match status" value="1"/>
</dbReference>
<feature type="domain" description="Histidine kinase/HSP90-like ATPase" evidence="9">
    <location>
        <begin position="901"/>
        <end position="1039"/>
    </location>
</feature>
<feature type="coiled-coil region" evidence="7">
    <location>
        <begin position="750"/>
        <end position="850"/>
    </location>
</feature>
<evidence type="ECO:0000313" key="11">
    <source>
        <dbReference type="Proteomes" id="UP000623467"/>
    </source>
</evidence>
<dbReference type="Gene3D" id="3.30.230.80">
    <property type="match status" value="1"/>
</dbReference>
<dbReference type="Gene3D" id="3.30.565.10">
    <property type="entry name" value="Histidine kinase-like ATPase, C-terminal domain"/>
    <property type="match status" value="1"/>
</dbReference>
<dbReference type="InterPro" id="IPR037196">
    <property type="entry name" value="HSP90_C"/>
</dbReference>
<evidence type="ECO:0000256" key="8">
    <source>
        <dbReference type="SAM" id="MobiDB-lite"/>
    </source>
</evidence>
<feature type="region of interest" description="Disordered" evidence="8">
    <location>
        <begin position="519"/>
        <end position="557"/>
    </location>
</feature>
<feature type="region of interest" description="Disordered" evidence="8">
    <location>
        <begin position="1544"/>
        <end position="1575"/>
    </location>
</feature>
<feature type="compositionally biased region" description="Polar residues" evidence="8">
    <location>
        <begin position="540"/>
        <end position="552"/>
    </location>
</feature>
<keyword evidence="5" id="KW-0067">ATP-binding</keyword>
<evidence type="ECO:0000256" key="1">
    <source>
        <dbReference type="ARBA" id="ARBA00004496"/>
    </source>
</evidence>
<dbReference type="InterPro" id="IPR003594">
    <property type="entry name" value="HATPase_dom"/>
</dbReference>
<evidence type="ECO:0000256" key="4">
    <source>
        <dbReference type="ARBA" id="ARBA00022741"/>
    </source>
</evidence>
<feature type="compositionally biased region" description="Basic and acidic residues" evidence="8">
    <location>
        <begin position="1128"/>
        <end position="1139"/>
    </location>
</feature>
<keyword evidence="7" id="KW-0175">Coiled coil</keyword>
<keyword evidence="11" id="KW-1185">Reference proteome</keyword>
<dbReference type="CDD" id="cd16927">
    <property type="entry name" value="HATPase_Hsp90-like"/>
    <property type="match status" value="1"/>
</dbReference>
<dbReference type="OrthoDB" id="28737at2759"/>
<comment type="subcellular location">
    <subcellularLocation>
        <location evidence="1">Cytoplasm</location>
    </subcellularLocation>
</comment>
<keyword evidence="4" id="KW-0547">Nucleotide-binding</keyword>
<organism evidence="10 11">
    <name type="scientific">Mycena sanguinolenta</name>
    <dbReference type="NCBI Taxonomy" id="230812"/>
    <lineage>
        <taxon>Eukaryota</taxon>
        <taxon>Fungi</taxon>
        <taxon>Dikarya</taxon>
        <taxon>Basidiomycota</taxon>
        <taxon>Agaricomycotina</taxon>
        <taxon>Agaricomycetes</taxon>
        <taxon>Agaricomycetidae</taxon>
        <taxon>Agaricales</taxon>
        <taxon>Marasmiineae</taxon>
        <taxon>Mycenaceae</taxon>
        <taxon>Mycena</taxon>
    </lineage>
</organism>
<evidence type="ECO:0000256" key="2">
    <source>
        <dbReference type="ARBA" id="ARBA00008239"/>
    </source>
</evidence>
<dbReference type="InterPro" id="IPR001404">
    <property type="entry name" value="Hsp90_fam"/>
</dbReference>
<dbReference type="GO" id="GO:0005737">
    <property type="term" value="C:cytoplasm"/>
    <property type="evidence" value="ECO:0007669"/>
    <property type="project" value="UniProtKB-SubCell"/>
</dbReference>
<feature type="compositionally biased region" description="Polar residues" evidence="8">
    <location>
        <begin position="1566"/>
        <end position="1575"/>
    </location>
</feature>
<dbReference type="InterPro" id="IPR036890">
    <property type="entry name" value="HATPase_C_sf"/>
</dbReference>
<comment type="similarity">
    <text evidence="2">Belongs to the heat shock protein 90 family.</text>
</comment>
<dbReference type="InterPro" id="IPR020568">
    <property type="entry name" value="Ribosomal_Su5_D2-typ_SF"/>
</dbReference>
<keyword evidence="6" id="KW-0143">Chaperone</keyword>
<dbReference type="PANTHER" id="PTHR11528">
    <property type="entry name" value="HEAT SHOCK PROTEIN 90 FAMILY MEMBER"/>
    <property type="match status" value="1"/>
</dbReference>
<dbReference type="SUPFAM" id="SSF110942">
    <property type="entry name" value="HSP90 C-terminal domain"/>
    <property type="match status" value="1"/>
</dbReference>
<dbReference type="Proteomes" id="UP000623467">
    <property type="component" value="Unassembled WGS sequence"/>
</dbReference>
<dbReference type="Pfam" id="PF00183">
    <property type="entry name" value="HSP90"/>
    <property type="match status" value="1"/>
</dbReference>
<feature type="region of interest" description="Disordered" evidence="8">
    <location>
        <begin position="1089"/>
        <end position="1149"/>
    </location>
</feature>
<name>A0A8H6YLF0_9AGAR</name>
<feature type="coiled-coil region" evidence="7">
    <location>
        <begin position="614"/>
        <end position="673"/>
    </location>
</feature>
<reference evidence="10" key="1">
    <citation type="submission" date="2020-05" db="EMBL/GenBank/DDBJ databases">
        <title>Mycena genomes resolve the evolution of fungal bioluminescence.</title>
        <authorList>
            <person name="Tsai I.J."/>
        </authorList>
    </citation>
    <scope>NUCLEOTIDE SEQUENCE</scope>
    <source>
        <strain evidence="10">160909Yilan</strain>
    </source>
</reference>
<evidence type="ECO:0000259" key="9">
    <source>
        <dbReference type="SMART" id="SM00387"/>
    </source>
</evidence>
<dbReference type="HAMAP" id="MF_00505">
    <property type="entry name" value="HSP90"/>
    <property type="match status" value="1"/>
</dbReference>
<dbReference type="Pfam" id="PF13589">
    <property type="entry name" value="HATPase_c_3"/>
    <property type="match status" value="1"/>
</dbReference>
<dbReference type="Gene3D" id="3.40.50.11260">
    <property type="match status" value="1"/>
</dbReference>
<evidence type="ECO:0000256" key="3">
    <source>
        <dbReference type="ARBA" id="ARBA00022490"/>
    </source>
</evidence>
<gene>
    <name evidence="10" type="ORF">MSAN_00988700</name>
</gene>
<keyword evidence="3" id="KW-0963">Cytoplasm</keyword>
<proteinExistence type="inferred from homology"/>
<dbReference type="GO" id="GO:0051082">
    <property type="term" value="F:unfolded protein binding"/>
    <property type="evidence" value="ECO:0007669"/>
    <property type="project" value="InterPro"/>
</dbReference>
<dbReference type="SUPFAM" id="SSF54211">
    <property type="entry name" value="Ribosomal protein S5 domain 2-like"/>
    <property type="match status" value="1"/>
</dbReference>
<sequence length="1575" mass="179433">MPSALMSAAALLRQVRTILEEGLDVQDRIDLLSLTDEFVLECSSSPEPEVFVFQFEEQLHQLHSDVVDHASLHHTQVFLAVLHYLVPILPAVSIISSWFDLVLRPALREPKLPASAVNHAKELIVSALSKDDDRYPEKITEFRCRLLDLYLLDAFNESSGDDVLEWAELDDLQREKKKRWKSNLEEILLKYGQERPADLMTEINTHFATPSSRLQLLILMNVYTSVPSFQSFAAVLAAHPLMSSLLNSLLLDKSSTLCTIGLTIVVKLLPIFAVAACENLKTLLPRLLTILARVLCWKERAPQATAQSPEEAGPEVGQKLEQELEDTGPTLFVRDDLSWEVLQQSFDTGSSSIPSPRRYYTLLYYLFPCNVLRFLRNPLVYLNSYNVECPYTVDWETALDEQKLRSKSQTLLRTHVCHPLIIFRDAAEELARPDFWAEYDVARIASESMMLDIRNTAMGLRERYDTRSTMTNLRELNTPSINGSDDGGRTPMHTMGLSSETHISFEDILATSVAKSSLNTTTEPAAPQWPGSIFLPTPSSPVRPTQSPSAQPLTAPDGNPLPSHIAQAISGLQREVLVLRKELNFELWLSHQNVKHIGRLYQDRILSRDAEVERQGLYNKLRNYRSQVTRLETELRTHKESALAMKERYADWNTELQTKLQDFRDQKKSWINEATTLRTADKEAKALFEAQGTLLANATKEVFALQTQQRESQHKIDRLHDYERQIEQHVKAQRLWDADFAKFNERGEQMELMKAQCKQMELHLQSFEETQVELDENARVYRRQIQALEAQLLQAKRSAEMPSRRPEDIAAFVAEKKALQETNTQLTEENTTLREELEDMMAMVEILKGQVRRVNFSLLLLPPSIFISPSSSSSSMATESFGFQAEISQLLDLIINTFYSNKEIFLRELISNGSDALDKIRYASLTDPTALEAEKELYIRIIPDKENKVLSIRDTGIGMTKADMVNNLGTIAKSGTKGFMEALTSGADISMIGQFGVGFYSAYLVAERVQVISKHNDDEQYIWESAAGGTFTITPDTVNPPLGRGSEIRLFLKEDQLEYLEEKKIKEIVKKHSEFISYPIQLAVTKEVEKEVEDDEEEEVAEDGDKPKIEEVEDDDDKPKDKKKKKVKEQETSNEELNKTKPIWTRNPSDITPEEYGAFYKSLTNDWEDHLAVKHFSVEGQLEFKAILFIPKRAPFDLFESKKKRNNIKLYVRRVFIMDDCEDLIPEYLNFVKGIVDSEDLPLNISRETLQQNKILKVIRKNIVKKCLDLLSEIAEDKDNFTKFYEAFGKNLKLGIHEDSQNRSKLAEFLRFFSTKSTEEQISLKDYITRMPEVQKSIYYLTGESLASVRDSPFLEVLKKKGFEVLLLVDPIDEYAITQLKEFEGKKLICVSKEGLELEETEEEKKAREKEVEEFSELCTTVKDALGDKVEKVVVSNRITDSPCVLVTGQFGWSSNMERIMKAQALRDSSMSSYMASKKTLELNPTNAIIKELKRKVAEDKGDKSVRDLTYLLFETALLTSGFALDEPTSFAKRIHRMISLGLDVDEEEEEAPAAEESAPPPLEGASTSAMEEID</sequence>
<dbReference type="EMBL" id="JACAZH010000007">
    <property type="protein sequence ID" value="KAF7363333.1"/>
    <property type="molecule type" value="Genomic_DNA"/>
</dbReference>